<accession>A0A078AK63</accession>
<dbReference type="Pfam" id="PF13499">
    <property type="entry name" value="EF-hand_7"/>
    <property type="match status" value="1"/>
</dbReference>
<gene>
    <name evidence="4" type="primary">Contig9897.g10585</name>
    <name evidence="4" type="ORF">STYLEM_10871</name>
</gene>
<evidence type="ECO:0000256" key="1">
    <source>
        <dbReference type="ARBA" id="ARBA00022837"/>
    </source>
</evidence>
<feature type="domain" description="EF-hand" evidence="3">
    <location>
        <begin position="965"/>
        <end position="1000"/>
    </location>
</feature>
<proteinExistence type="predicted"/>
<dbReference type="PANTHER" id="PTHR20875">
    <property type="entry name" value="EF-HAND CALCIUM-BINDING DOMAIN-CONTAINING PROTEIN 6-RELATED"/>
    <property type="match status" value="1"/>
</dbReference>
<dbReference type="InterPro" id="IPR052603">
    <property type="entry name" value="EFCB6"/>
</dbReference>
<protein>
    <submittedName>
        <fullName evidence="4">Px domain containing protein</fullName>
    </submittedName>
</protein>
<evidence type="ECO:0000256" key="2">
    <source>
        <dbReference type="SAM" id="MobiDB-lite"/>
    </source>
</evidence>
<dbReference type="PROSITE" id="PS50222">
    <property type="entry name" value="EF_HAND_2"/>
    <property type="match status" value="5"/>
</dbReference>
<dbReference type="SMART" id="SM00054">
    <property type="entry name" value="EFh"/>
    <property type="match status" value="8"/>
</dbReference>
<feature type="region of interest" description="Disordered" evidence="2">
    <location>
        <begin position="747"/>
        <end position="787"/>
    </location>
</feature>
<evidence type="ECO:0000313" key="5">
    <source>
        <dbReference type="Proteomes" id="UP000039865"/>
    </source>
</evidence>
<dbReference type="OrthoDB" id="26525at2759"/>
<dbReference type="SUPFAM" id="SSF47473">
    <property type="entry name" value="EF-hand"/>
    <property type="match status" value="3"/>
</dbReference>
<dbReference type="AlphaFoldDB" id="A0A078AK63"/>
<feature type="domain" description="EF-hand" evidence="3">
    <location>
        <begin position="316"/>
        <end position="351"/>
    </location>
</feature>
<dbReference type="Proteomes" id="UP000039865">
    <property type="component" value="Unassembled WGS sequence"/>
</dbReference>
<feature type="domain" description="EF-hand" evidence="3">
    <location>
        <begin position="352"/>
        <end position="387"/>
    </location>
</feature>
<dbReference type="Gene3D" id="1.10.238.10">
    <property type="entry name" value="EF-hand"/>
    <property type="match status" value="3"/>
</dbReference>
<dbReference type="InterPro" id="IPR011992">
    <property type="entry name" value="EF-hand-dom_pair"/>
</dbReference>
<dbReference type="InterPro" id="IPR018247">
    <property type="entry name" value="EF_Hand_1_Ca_BS"/>
</dbReference>
<evidence type="ECO:0000313" key="4">
    <source>
        <dbReference type="EMBL" id="CDW81847.1"/>
    </source>
</evidence>
<feature type="domain" description="EF-hand" evidence="3">
    <location>
        <begin position="579"/>
        <end position="614"/>
    </location>
</feature>
<feature type="domain" description="EF-hand" evidence="3">
    <location>
        <begin position="195"/>
        <end position="230"/>
    </location>
</feature>
<dbReference type="EMBL" id="CCKQ01010331">
    <property type="protein sequence ID" value="CDW81847.1"/>
    <property type="molecule type" value="Genomic_DNA"/>
</dbReference>
<dbReference type="InterPro" id="IPR002048">
    <property type="entry name" value="EF_hand_dom"/>
</dbReference>
<dbReference type="InParanoid" id="A0A078AK63"/>
<dbReference type="PROSITE" id="PS00018">
    <property type="entry name" value="EF_HAND_1"/>
    <property type="match status" value="2"/>
</dbReference>
<dbReference type="GO" id="GO:0005509">
    <property type="term" value="F:calcium ion binding"/>
    <property type="evidence" value="ECO:0007669"/>
    <property type="project" value="InterPro"/>
</dbReference>
<evidence type="ECO:0000259" key="3">
    <source>
        <dbReference type="PROSITE" id="PS50222"/>
    </source>
</evidence>
<organism evidence="4 5">
    <name type="scientific">Stylonychia lemnae</name>
    <name type="common">Ciliate</name>
    <dbReference type="NCBI Taxonomy" id="5949"/>
    <lineage>
        <taxon>Eukaryota</taxon>
        <taxon>Sar</taxon>
        <taxon>Alveolata</taxon>
        <taxon>Ciliophora</taxon>
        <taxon>Intramacronucleata</taxon>
        <taxon>Spirotrichea</taxon>
        <taxon>Stichotrichia</taxon>
        <taxon>Sporadotrichida</taxon>
        <taxon>Oxytrichidae</taxon>
        <taxon>Stylonychinae</taxon>
        <taxon>Stylonychia</taxon>
    </lineage>
</organism>
<name>A0A078AK63_STYLE</name>
<keyword evidence="5" id="KW-1185">Reference proteome</keyword>
<dbReference type="PANTHER" id="PTHR20875:SF0">
    <property type="entry name" value="GH12158P"/>
    <property type="match status" value="1"/>
</dbReference>
<keyword evidence="1" id="KW-0106">Calcium</keyword>
<dbReference type="CDD" id="cd00051">
    <property type="entry name" value="EFh"/>
    <property type="match status" value="2"/>
</dbReference>
<reference evidence="4 5" key="1">
    <citation type="submission" date="2014-06" db="EMBL/GenBank/DDBJ databases">
        <authorList>
            <person name="Swart Estienne"/>
        </authorList>
    </citation>
    <scope>NUCLEOTIDE SEQUENCE [LARGE SCALE GENOMIC DNA]</scope>
    <source>
        <strain evidence="4 5">130c</strain>
    </source>
</reference>
<sequence length="1017" mass="116546">MDTNCNQPLVYNLCLETSALQKYNQAAKNGMTQHGEQLLQSSKFSLFLLQDINNLCRNDQIKAIIIKEMKNVYKVPEAAFSDMDFNGKGTVYEQDFFKTLLIYRLPFSTEELQEFFKKERIFQQRPDGSMDFELFKKTFFPSRDLNGGGQHADHDLEDKLKADELINMKDDKKSTQIISDRIRVIEEKIRQKFANNWTSVRKAFLDVDQDYDGFITAEDMAKFYGASADFKDIQTMLKNRDSKRLGKIDFKDFCKWMGTAIEPCEGFYFRHDSVKNPLYENNIRKQIEQNSKSVQKVTDQLINNNLMKTVLEKFQLQWKSIKKAFSDLNKGKTGAINPNEIKQYLQNWGLTITEDQFKDIYDFIDFDKDGKITYEDLQNSVGKHICPEEFLYFRQDIPPAKLRTCKSENCWNQTKGMGQYCTLHYTILRTKAEQFILGKTQKRLGKDKYSQLVQQIASKSNSTTNIILMPQLESILNQFGVYLSESEKKIYIEGYSTKADQQYDSIQVSIEKITQFERTQQLGKIYDQVNLEAQEDEEDEENYKDFDAIASLGGMVQKQTAKLDPITEEYLITLINRDNKLAIIVRDIKKIDKDNNGYVLINELNKIFKTHYQRELEGKTLNKVLRPFSSIQNKQLIDYKKFNLQLLQKLKTKELENYNSTSALDQVANLKEHIDVTFSPSSPASGQRMGAIASLFQENNNTRNNMRKSFTEMNQAITKQFEPKKNSEQKPQQAISKIALEPIKAYEHQNIPKTTESPKGGPYRMKHHRENSQSPSPPRDFGNGPASVFGGKSSGFESFRSSVPGLGPLEIIKQRLAYEWKNIYRALAAVDINNSGCVTSMEFQNTVSKNRVYMTREEFKKLQSIFGEDGSDLINYNQLSLQLGLHKASMDFMQGSKAKNLKVAAQKLKAMHVTHNGQFLLDPIQKPPMTERGNLIGKGSLMKSGSTSVLLNNGKMVTGPAAIGQNKGLILKMLKNYDIDGTGLVSTQNLSKVFKLIGVPLENKVSINFKTNYDLES</sequence>